<dbReference type="Proteomes" id="UP001160882">
    <property type="component" value="Unassembled WGS sequence"/>
</dbReference>
<dbReference type="EMBL" id="JAOCGG010000020">
    <property type="protein sequence ID" value="MDH1630988.1"/>
    <property type="molecule type" value="Genomic_DNA"/>
</dbReference>
<organism evidence="2 3">
    <name type="scientific">Pseudomonas mosselii</name>
    <dbReference type="NCBI Taxonomy" id="78327"/>
    <lineage>
        <taxon>Bacteria</taxon>
        <taxon>Pseudomonadati</taxon>
        <taxon>Pseudomonadota</taxon>
        <taxon>Gammaproteobacteria</taxon>
        <taxon>Pseudomonadales</taxon>
        <taxon>Pseudomonadaceae</taxon>
        <taxon>Pseudomonas</taxon>
    </lineage>
</organism>
<feature type="compositionally biased region" description="Basic and acidic residues" evidence="1">
    <location>
        <begin position="193"/>
        <end position="203"/>
    </location>
</feature>
<dbReference type="Gene3D" id="2.180.10.10">
    <property type="entry name" value="RHS repeat-associated core"/>
    <property type="match status" value="1"/>
</dbReference>
<dbReference type="NCBIfam" id="TIGR03696">
    <property type="entry name" value="Rhs_assc_core"/>
    <property type="match status" value="1"/>
</dbReference>
<dbReference type="AlphaFoldDB" id="A0AA42USW2"/>
<evidence type="ECO:0008006" key="4">
    <source>
        <dbReference type="Google" id="ProtNLM"/>
    </source>
</evidence>
<protein>
    <recommendedName>
        <fullName evidence="4">RHS repeat-associated core domain-containing protein</fullName>
    </recommendedName>
</protein>
<dbReference type="RefSeq" id="WP_280081989.1">
    <property type="nucleotide sequence ID" value="NZ_JAOCGG010000020.1"/>
</dbReference>
<gene>
    <name evidence="2" type="ORF">N5I14_12120</name>
</gene>
<name>A0AA42USW2_9PSED</name>
<comment type="caution">
    <text evidence="2">The sequence shown here is derived from an EMBL/GenBank/DDBJ whole genome shotgun (WGS) entry which is preliminary data.</text>
</comment>
<evidence type="ECO:0000256" key="1">
    <source>
        <dbReference type="SAM" id="MobiDB-lite"/>
    </source>
</evidence>
<sequence length="272" mass="30190">MKRKSIQHASPTLLSTDMSGSVLLHHPLVAAHAFSYTAYGGEKLPSPATSLLGFNGELRIPIGGYLLGNGYRTYNPALMRFNSPDSLSPFEAGGLNSYSYCSGDPVNNIDPSGHMLRTSKQKHPSTHQQISPRQQISSILSEQTELNKKITSTTREIRINLSAEQKLNPQLEKIQASLKNNHGLYNRRSGLHPNDRAKAEESKSRILREMVDLENARTALKNDVTEYQNSFKKLNTELDTIEKSIGTAKFNAIYDDIMQPTSSNSNLRSSTN</sequence>
<feature type="region of interest" description="Disordered" evidence="1">
    <location>
        <begin position="184"/>
        <end position="203"/>
    </location>
</feature>
<dbReference type="SUPFAM" id="SSF56399">
    <property type="entry name" value="ADP-ribosylation"/>
    <property type="match status" value="1"/>
</dbReference>
<evidence type="ECO:0000313" key="2">
    <source>
        <dbReference type="EMBL" id="MDH1630988.1"/>
    </source>
</evidence>
<reference evidence="2" key="1">
    <citation type="submission" date="2022-09" db="EMBL/GenBank/DDBJ databases">
        <title>Intensive care unit water sources are persistently colonized with multi-drug resistant bacteria and are the site of extensive horizontal gene transfer of antibiotic resistance genes.</title>
        <authorList>
            <person name="Diorio-Toth L."/>
        </authorList>
    </citation>
    <scope>NUCLEOTIDE SEQUENCE</scope>
    <source>
        <strain evidence="2">GD03782</strain>
    </source>
</reference>
<dbReference type="InterPro" id="IPR022385">
    <property type="entry name" value="Rhs_assc_core"/>
</dbReference>
<proteinExistence type="predicted"/>
<evidence type="ECO:0000313" key="3">
    <source>
        <dbReference type="Proteomes" id="UP001160882"/>
    </source>
</evidence>
<accession>A0AA42USW2</accession>